<evidence type="ECO:0000256" key="1">
    <source>
        <dbReference type="ARBA" id="ARBA00023015"/>
    </source>
</evidence>
<dbReference type="PRINTS" id="PR00038">
    <property type="entry name" value="HTHLUXR"/>
</dbReference>
<dbReference type="PANTHER" id="PTHR44688:SF16">
    <property type="entry name" value="DNA-BINDING TRANSCRIPTIONAL ACTIVATOR DEVR_DOSR"/>
    <property type="match status" value="1"/>
</dbReference>
<dbReference type="OrthoDB" id="27092at2"/>
<dbReference type="InterPro" id="IPR011990">
    <property type="entry name" value="TPR-like_helical_dom_sf"/>
</dbReference>
<dbReference type="SUPFAM" id="SSF46894">
    <property type="entry name" value="C-terminal effector domain of the bipartite response regulators"/>
    <property type="match status" value="1"/>
</dbReference>
<dbReference type="Pfam" id="PF00196">
    <property type="entry name" value="GerE"/>
    <property type="match status" value="1"/>
</dbReference>
<dbReference type="CDD" id="cd06170">
    <property type="entry name" value="LuxR_C_like"/>
    <property type="match status" value="1"/>
</dbReference>
<dbReference type="InterPro" id="IPR016032">
    <property type="entry name" value="Sig_transdc_resp-reg_C-effctor"/>
</dbReference>
<gene>
    <name evidence="4" type="ORF">SAMN05216555_11130</name>
</gene>
<dbReference type="Gene3D" id="1.10.10.10">
    <property type="entry name" value="Winged helix-like DNA-binding domain superfamily/Winged helix DNA-binding domain"/>
    <property type="match status" value="1"/>
</dbReference>
<accession>A0A1G8TZU1</accession>
<dbReference type="GO" id="GO:0003677">
    <property type="term" value="F:DNA binding"/>
    <property type="evidence" value="ECO:0007669"/>
    <property type="project" value="UniProtKB-KW"/>
</dbReference>
<dbReference type="InterPro" id="IPR000792">
    <property type="entry name" value="Tscrpt_reg_LuxR_C"/>
</dbReference>
<dbReference type="SMART" id="SM00421">
    <property type="entry name" value="HTH_LUXR"/>
    <property type="match status" value="1"/>
</dbReference>
<keyword evidence="2" id="KW-0238">DNA-binding</keyword>
<keyword evidence="1" id="KW-0805">Transcription regulation</keyword>
<organism evidence="4 5">
    <name type="scientific">Arthrobacter cupressi</name>
    <dbReference type="NCBI Taxonomy" id="1045773"/>
    <lineage>
        <taxon>Bacteria</taxon>
        <taxon>Bacillati</taxon>
        <taxon>Actinomycetota</taxon>
        <taxon>Actinomycetes</taxon>
        <taxon>Micrococcales</taxon>
        <taxon>Micrococcaceae</taxon>
        <taxon>Arthrobacter</taxon>
    </lineage>
</organism>
<dbReference type="EMBL" id="FNEI01000011">
    <property type="protein sequence ID" value="SDJ46999.1"/>
    <property type="molecule type" value="Genomic_DNA"/>
</dbReference>
<name>A0A1G8TZU1_9MICC</name>
<dbReference type="SUPFAM" id="SSF48452">
    <property type="entry name" value="TPR-like"/>
    <property type="match status" value="1"/>
</dbReference>
<dbReference type="GO" id="GO:0006355">
    <property type="term" value="P:regulation of DNA-templated transcription"/>
    <property type="evidence" value="ECO:0007669"/>
    <property type="project" value="InterPro"/>
</dbReference>
<evidence type="ECO:0000256" key="2">
    <source>
        <dbReference type="ARBA" id="ARBA00023125"/>
    </source>
</evidence>
<dbReference type="PROSITE" id="PS50043">
    <property type="entry name" value="HTH_LUXR_2"/>
    <property type="match status" value="1"/>
</dbReference>
<dbReference type="AlphaFoldDB" id="A0A1G8TZU1"/>
<keyword evidence="3" id="KW-0804">Transcription</keyword>
<keyword evidence="5" id="KW-1185">Reference proteome</keyword>
<protein>
    <submittedName>
        <fullName evidence="4">Regulatory protein, luxR family</fullName>
    </submittedName>
</protein>
<dbReference type="Proteomes" id="UP000182130">
    <property type="component" value="Unassembled WGS sequence"/>
</dbReference>
<dbReference type="PANTHER" id="PTHR44688">
    <property type="entry name" value="DNA-BINDING TRANSCRIPTIONAL ACTIVATOR DEVR_DOSR"/>
    <property type="match status" value="1"/>
</dbReference>
<dbReference type="RefSeq" id="WP_074589844.1">
    <property type="nucleotide sequence ID" value="NZ_FNEI01000011.1"/>
</dbReference>
<dbReference type="InterPro" id="IPR036388">
    <property type="entry name" value="WH-like_DNA-bd_sf"/>
</dbReference>
<evidence type="ECO:0000313" key="5">
    <source>
        <dbReference type="Proteomes" id="UP000182130"/>
    </source>
</evidence>
<dbReference type="STRING" id="1045773.SAMN05216555_11130"/>
<proteinExistence type="predicted"/>
<evidence type="ECO:0000256" key="3">
    <source>
        <dbReference type="ARBA" id="ARBA00023163"/>
    </source>
</evidence>
<sequence length="558" mass="58993">MATSKAGLDLGRAAYDDHRWGEAFGHFGNAHREGGLPAADLERFATVAFLTGHVDDGTDALTRAHEEYLLTGDVPGAVRCAAWLGIHLLNSGSSAASSGWLARGTRLLEEVDEPGAAQGLLLIPAAVAKLYGGDAAGASALFSRAHGVGTASRDRDVTCLAQLGQGQAQVMLGHPADGLELFDEVMVAAISGEVSAIPCGIIYCATIGTCQAVFDLPRALEWTQALDRWCEGQPDLVLFSGQCHAHRAELYVLRGQWDEAMTAAAKAQERSARGDPEARFGAFYYQGEVQRLRGLFEAAAVSYRAAADSGFDPQPGMALLHLALGEVQLARHQINDAVAAADPTWRSRLLPGLVEIELAAGDLAAARAAAEDLGRFAAGYPAAMPRALAAQADGAVLLEEGETAAALKPLRTAWTLWRTLEIPYEAARCRVLVARARRRLGDEETALMDFEAAGKEFEELGAAPAHALADALIGGATQARDDAAARTGAPDGGQGPLTGRELEVLRLVAAGKSNREVAVELFLSEKTVARHLSNIFLKLEVSSRVSASRYAYEHGLMA</sequence>
<evidence type="ECO:0000313" key="4">
    <source>
        <dbReference type="EMBL" id="SDJ46999.1"/>
    </source>
</evidence>
<dbReference type="Gene3D" id="1.25.40.10">
    <property type="entry name" value="Tetratricopeptide repeat domain"/>
    <property type="match status" value="1"/>
</dbReference>
<dbReference type="PROSITE" id="PS00622">
    <property type="entry name" value="HTH_LUXR_1"/>
    <property type="match status" value="1"/>
</dbReference>
<reference evidence="5" key="1">
    <citation type="submission" date="2016-10" db="EMBL/GenBank/DDBJ databases">
        <authorList>
            <person name="Varghese N."/>
            <person name="Submissions S."/>
        </authorList>
    </citation>
    <scope>NUCLEOTIDE SEQUENCE [LARGE SCALE GENOMIC DNA]</scope>
    <source>
        <strain evidence="5">CGMCC 1.10783</strain>
    </source>
</reference>